<sequence length="210" mass="23934">MWISKLVLDLRSRSARRDLANPYEMHRTLSRAVSRALEEGKERLLWRVEPTRTHERPVVLVQTLTEPDWSVLEEGYAEIYPPKPFHPIFRPGQVLRFRLRANPSKRIAGTGKRVALKTHREKVSWLERRLAEGGFRLLDGEEGPAVRILQDAFLEVPRRKKEGESARIQVQAVLFEGRLEVVDPEKARATLERGIGPGKALGLGLLSLAP</sequence>
<dbReference type="NCBIfam" id="TIGR01907">
    <property type="entry name" value="casE_Cse3"/>
    <property type="match status" value="1"/>
</dbReference>
<dbReference type="KEGG" id="tbc:A0O31_02504"/>
<dbReference type="Gene3D" id="3.30.70.1200">
    <property type="entry name" value="Crispr-associated protein, domain 1"/>
    <property type="match status" value="1"/>
</dbReference>
<accession>A0A1J0LYI1</accession>
<keyword evidence="1" id="KW-0614">Plasmid</keyword>
<evidence type="ECO:0000313" key="4">
    <source>
        <dbReference type="Proteomes" id="UP000831120"/>
    </source>
</evidence>
<evidence type="ECO:0000313" key="1">
    <source>
        <dbReference type="EMBL" id="APD10525.1"/>
    </source>
</evidence>
<reference evidence="2 4" key="3">
    <citation type="journal article" date="2022" name="Microbiol. Resour. Announc.">
        <title>Complete Genome Sequences of Thermus Strains Isolated from Senami Hot Spring in Japan.</title>
        <authorList>
            <person name="Miyazaki K."/>
        </authorList>
    </citation>
    <scope>NUCLEOTIDE SEQUENCE [LARGE SCALE GENOMIC DNA]</scope>
    <source>
        <strain evidence="2 4">SNM4-1</strain>
        <plasmid evidence="2 4">pTbrSNM4-1b</plasmid>
    </source>
</reference>
<geneLocation type="plasmid" evidence="2 4">
    <name>pTbrSNM4-1b</name>
</geneLocation>
<dbReference type="EMBL" id="AP025594">
    <property type="protein sequence ID" value="BDG17476.1"/>
    <property type="molecule type" value="Genomic_DNA"/>
</dbReference>
<dbReference type="EMBL" id="CP016313">
    <property type="protein sequence ID" value="APD10525.1"/>
    <property type="molecule type" value="Genomic_DNA"/>
</dbReference>
<dbReference type="RefSeq" id="WP_071678209.1">
    <property type="nucleotide sequence ID" value="NZ_AP025594.1"/>
</dbReference>
<geneLocation type="plasmid" evidence="3">
    <name>ptb1</name>
</geneLocation>
<dbReference type="SUPFAM" id="SSF117987">
    <property type="entry name" value="CRISPR-associated protein"/>
    <property type="match status" value="2"/>
</dbReference>
<reference evidence="3" key="1">
    <citation type="submission" date="2016-06" db="EMBL/GenBank/DDBJ databases">
        <title>Whole genome sequencing of Thermus brockianus strain GE-1.</title>
        <authorList>
            <person name="Schaefers C."/>
            <person name="Blank S."/>
            <person name="Wiebusch S."/>
            <person name="Elleuche S."/>
            <person name="Antranikian G."/>
        </authorList>
    </citation>
    <scope>NUCLEOTIDE SEQUENCE [LARGE SCALE GENOMIC DNA]</scope>
    <source>
        <strain evidence="3">GE-1</strain>
        <plasmid evidence="3">ptb1</plasmid>
    </source>
</reference>
<dbReference type="Proteomes" id="UP000831120">
    <property type="component" value="Plasmid pTbrSNM4-1b"/>
</dbReference>
<dbReference type="OrthoDB" id="9795689at2"/>
<gene>
    <name evidence="1" type="primary">cse3</name>
    <name evidence="1" type="ORF">A0O31_02504</name>
    <name evidence="2" type="ORF">TbrSNM41_22100</name>
</gene>
<evidence type="ECO:0000313" key="2">
    <source>
        <dbReference type="EMBL" id="BDG17476.1"/>
    </source>
</evidence>
<dbReference type="Proteomes" id="UP000182993">
    <property type="component" value="Plasmid pTB1"/>
</dbReference>
<dbReference type="AlphaFoldDB" id="A0A1J0LYI1"/>
<dbReference type="Pfam" id="PF08798">
    <property type="entry name" value="CRISPR_assoc"/>
    <property type="match status" value="1"/>
</dbReference>
<dbReference type="InterPro" id="IPR010179">
    <property type="entry name" value="CRISPR-assoc_prot_Cse3"/>
</dbReference>
<dbReference type="SMART" id="SM01101">
    <property type="entry name" value="CRISPR_assoc"/>
    <property type="match status" value="1"/>
</dbReference>
<proteinExistence type="predicted"/>
<dbReference type="Gene3D" id="3.30.70.1210">
    <property type="entry name" value="Crispr-associated protein, domain 2"/>
    <property type="match status" value="1"/>
</dbReference>
<geneLocation type="plasmid" evidence="1">
    <name>pTB1</name>
</geneLocation>
<dbReference type="CDD" id="cd09727">
    <property type="entry name" value="Cas6_I-E"/>
    <property type="match status" value="1"/>
</dbReference>
<reference evidence="1" key="2">
    <citation type="journal article" date="2017" name="Stand. Genomic Sci.">
        <title>Complete genome sequence of Thermus brockianus GE-1 reveals key enzymes of xylan/xylose metabolism.</title>
        <authorList>
            <person name="Schaefers C."/>
            <person name="Blank S."/>
            <person name="Wiebusch S."/>
            <person name="Elleuche S."/>
            <person name="Antranikian G."/>
        </authorList>
    </citation>
    <scope>NUCLEOTIDE SEQUENCE</scope>
    <source>
        <strain evidence="1">GE-1</strain>
        <plasmid evidence="1">pTB1</plasmid>
    </source>
</reference>
<evidence type="ECO:0000313" key="3">
    <source>
        <dbReference type="Proteomes" id="UP000182993"/>
    </source>
</evidence>
<keyword evidence="4" id="KW-1185">Reference proteome</keyword>
<name>A0A1J0LYI1_THEBO</name>
<organism evidence="1 3">
    <name type="scientific">Thermus brockianus</name>
    <dbReference type="NCBI Taxonomy" id="56956"/>
    <lineage>
        <taxon>Bacteria</taxon>
        <taxon>Thermotogati</taxon>
        <taxon>Deinococcota</taxon>
        <taxon>Deinococci</taxon>
        <taxon>Thermales</taxon>
        <taxon>Thermaceae</taxon>
        <taxon>Thermus</taxon>
    </lineage>
</organism>
<protein>
    <submittedName>
        <fullName evidence="1">CRISPR-associated endoribonuclease Cse3</fullName>
    </submittedName>
</protein>